<evidence type="ECO:0000256" key="1">
    <source>
        <dbReference type="SAM" id="MobiDB-lite"/>
    </source>
</evidence>
<protein>
    <submittedName>
        <fullName evidence="3">Uncharacterized protein</fullName>
    </submittedName>
</protein>
<dbReference type="PANTHER" id="PTHR36721">
    <property type="entry name" value="PROLINE-RICH FAMILY PROTEIN"/>
    <property type="match status" value="1"/>
</dbReference>
<evidence type="ECO:0000256" key="2">
    <source>
        <dbReference type="SAM" id="Phobius"/>
    </source>
</evidence>
<name>A0ABP0WTG2_9BRYO</name>
<accession>A0ABP0WTG2</accession>
<dbReference type="EMBL" id="OZ020097">
    <property type="protein sequence ID" value="CAK9268662.1"/>
    <property type="molecule type" value="Genomic_DNA"/>
</dbReference>
<reference evidence="3 4" key="1">
    <citation type="submission" date="2024-02" db="EMBL/GenBank/DDBJ databases">
        <authorList>
            <consortium name="ELIXIR-Norway"/>
            <consortium name="Elixir Norway"/>
        </authorList>
    </citation>
    <scope>NUCLEOTIDE SEQUENCE [LARGE SCALE GENOMIC DNA]</scope>
</reference>
<feature type="region of interest" description="Disordered" evidence="1">
    <location>
        <begin position="101"/>
        <end position="174"/>
    </location>
</feature>
<evidence type="ECO:0000313" key="3">
    <source>
        <dbReference type="EMBL" id="CAK9268662.1"/>
    </source>
</evidence>
<gene>
    <name evidence="3" type="ORF">CSSPJE1EN1_LOCUS14140</name>
</gene>
<keyword evidence="2" id="KW-0812">Transmembrane</keyword>
<feature type="compositionally biased region" description="Pro residues" evidence="1">
    <location>
        <begin position="142"/>
        <end position="156"/>
    </location>
</feature>
<keyword evidence="4" id="KW-1185">Reference proteome</keyword>
<evidence type="ECO:0000313" key="4">
    <source>
        <dbReference type="Proteomes" id="UP001497444"/>
    </source>
</evidence>
<organism evidence="3 4">
    <name type="scientific">Sphagnum jensenii</name>
    <dbReference type="NCBI Taxonomy" id="128206"/>
    <lineage>
        <taxon>Eukaryota</taxon>
        <taxon>Viridiplantae</taxon>
        <taxon>Streptophyta</taxon>
        <taxon>Embryophyta</taxon>
        <taxon>Bryophyta</taxon>
        <taxon>Sphagnophytina</taxon>
        <taxon>Sphagnopsida</taxon>
        <taxon>Sphagnales</taxon>
        <taxon>Sphagnaceae</taxon>
        <taxon>Sphagnum</taxon>
    </lineage>
</organism>
<keyword evidence="2" id="KW-0472">Membrane</keyword>
<dbReference type="Proteomes" id="UP001497444">
    <property type="component" value="Chromosome 2"/>
</dbReference>
<sequence>MAADRRPGIFLLRGLARPDQLGTGSKSVQDQQESYKSLRFVLVIRVSAFHSLLLCLALFCNFASEAAAEGITVVERSTAARRDRFAAAVLTAAYQNKRGLLGLERTPLTPPPPLPPPHRPSPRPLAPPAPYARAPRGSTSPSSPPPPPPPPPPNSPTPSSDSTSDESATAAGSRLNSKEKVGIVLAAIAAALQVVVVTYLLAKRRQMLGMVCGYDHPPPGGERANNNWELQHHRASSAHAQL</sequence>
<feature type="compositionally biased region" description="Low complexity" evidence="1">
    <location>
        <begin position="131"/>
        <end position="141"/>
    </location>
</feature>
<proteinExistence type="predicted"/>
<feature type="transmembrane region" description="Helical" evidence="2">
    <location>
        <begin position="181"/>
        <end position="202"/>
    </location>
</feature>
<keyword evidence="2" id="KW-1133">Transmembrane helix</keyword>
<feature type="compositionally biased region" description="Pro residues" evidence="1">
    <location>
        <begin position="108"/>
        <end position="130"/>
    </location>
</feature>
<dbReference type="PANTHER" id="PTHR36721:SF1">
    <property type="entry name" value="OS04G0446401 PROTEIN"/>
    <property type="match status" value="1"/>
</dbReference>